<dbReference type="EnsemblMetazoa" id="XM_032598555">
    <property type="protein sequence ID" value="XP_032454446"/>
    <property type="gene ID" value="LOC100677936"/>
</dbReference>
<dbReference type="SUPFAM" id="SSF57262">
    <property type="entry name" value="Leech antihemostatic proteins"/>
    <property type="match status" value="1"/>
</dbReference>
<evidence type="ECO:0000256" key="4">
    <source>
        <dbReference type="SAM" id="SignalP"/>
    </source>
</evidence>
<evidence type="ECO:0000313" key="7">
    <source>
        <dbReference type="EnsemblMetazoa" id="XP_032454444"/>
    </source>
</evidence>
<feature type="chain" id="PRO_5036207788" description="VWFC domain-containing protein" evidence="4">
    <location>
        <begin position="19"/>
        <end position="279"/>
    </location>
</feature>
<dbReference type="Gene3D" id="2.10.22.10">
    <property type="entry name" value="Antistasin, domain 1"/>
    <property type="match status" value="1"/>
</dbReference>
<evidence type="ECO:0000259" key="5">
    <source>
        <dbReference type="PROSITE" id="PS50184"/>
    </source>
</evidence>
<protein>
    <recommendedName>
        <fullName evidence="9">VWFC domain-containing protein</fullName>
    </recommendedName>
</protein>
<feature type="signal peptide" evidence="4">
    <location>
        <begin position="1"/>
        <end position="18"/>
    </location>
</feature>
<dbReference type="Gene3D" id="2.10.70.10">
    <property type="entry name" value="Complement Module, domain 1"/>
    <property type="match status" value="1"/>
</dbReference>
<dbReference type="GO" id="GO:0004867">
    <property type="term" value="F:serine-type endopeptidase inhibitor activity"/>
    <property type="evidence" value="ECO:0007669"/>
    <property type="project" value="InterPro"/>
</dbReference>
<dbReference type="PROSITE" id="PS01208">
    <property type="entry name" value="VWFC_1"/>
    <property type="match status" value="1"/>
</dbReference>
<keyword evidence="1 4" id="KW-0732">Signal</keyword>
<organism evidence="7 8">
    <name type="scientific">Nasonia vitripennis</name>
    <name type="common">Parasitic wasp</name>
    <dbReference type="NCBI Taxonomy" id="7425"/>
    <lineage>
        <taxon>Eukaryota</taxon>
        <taxon>Metazoa</taxon>
        <taxon>Ecdysozoa</taxon>
        <taxon>Arthropoda</taxon>
        <taxon>Hexapoda</taxon>
        <taxon>Insecta</taxon>
        <taxon>Pterygota</taxon>
        <taxon>Neoptera</taxon>
        <taxon>Endopterygota</taxon>
        <taxon>Hymenoptera</taxon>
        <taxon>Apocrita</taxon>
        <taxon>Proctotrupomorpha</taxon>
        <taxon>Chalcidoidea</taxon>
        <taxon>Pteromalidae</taxon>
        <taxon>Pteromalinae</taxon>
        <taxon>Nasonia</taxon>
    </lineage>
</organism>
<evidence type="ECO:0000313" key="8">
    <source>
        <dbReference type="Proteomes" id="UP000002358"/>
    </source>
</evidence>
<dbReference type="SUPFAM" id="SSF57603">
    <property type="entry name" value="FnI-like domain"/>
    <property type="match status" value="1"/>
</dbReference>
<dbReference type="InterPro" id="IPR052624">
    <property type="entry name" value="CRIM1"/>
</dbReference>
<dbReference type="RefSeq" id="XP_032454444.1">
    <property type="nucleotide sequence ID" value="XM_032598553.1"/>
</dbReference>
<dbReference type="EnsemblMetazoa" id="XM_032598553">
    <property type="protein sequence ID" value="XP_032454444"/>
    <property type="gene ID" value="LOC100677936"/>
</dbReference>
<evidence type="ECO:0000256" key="2">
    <source>
        <dbReference type="ARBA" id="ARBA00022737"/>
    </source>
</evidence>
<dbReference type="InterPro" id="IPR001007">
    <property type="entry name" value="VWF_dom"/>
</dbReference>
<dbReference type="Pfam" id="PF02822">
    <property type="entry name" value="Antistasin"/>
    <property type="match status" value="1"/>
</dbReference>
<dbReference type="RefSeq" id="XP_032454447.1">
    <property type="nucleotide sequence ID" value="XM_032598556.1"/>
</dbReference>
<dbReference type="OrthoDB" id="5976811at2759"/>
<dbReference type="InParanoid" id="A0A7M7QY29"/>
<dbReference type="PANTHER" id="PTHR46439:SF1">
    <property type="entry name" value="CYSTEINE-RICH MOTOR NEURON 1 PROTEIN"/>
    <property type="match status" value="1"/>
</dbReference>
<dbReference type="PROSITE" id="PS50184">
    <property type="entry name" value="VWFC_2"/>
    <property type="match status" value="1"/>
</dbReference>
<dbReference type="InterPro" id="IPR011061">
    <property type="entry name" value="Hirudin/antistatin"/>
</dbReference>
<reference evidence="7" key="1">
    <citation type="submission" date="2021-01" db="UniProtKB">
        <authorList>
            <consortium name="EnsemblMetazoa"/>
        </authorList>
    </citation>
    <scope>IDENTIFICATION</scope>
</reference>
<dbReference type="InterPro" id="IPR004094">
    <property type="entry name" value="Antistasin-like"/>
</dbReference>
<dbReference type="CTD" id="40288"/>
<feature type="domain" description="VWFC" evidence="5">
    <location>
        <begin position="98"/>
        <end position="154"/>
    </location>
</feature>
<keyword evidence="3" id="KW-0812">Transmembrane</keyword>
<accession>A0A7M7QY29</accession>
<dbReference type="PANTHER" id="PTHR46439">
    <property type="entry name" value="CYSTEINE-RICH MOTOR NEURON 1 PROTEIN"/>
    <property type="match status" value="1"/>
</dbReference>
<evidence type="ECO:0000256" key="1">
    <source>
        <dbReference type="ARBA" id="ARBA00022729"/>
    </source>
</evidence>
<evidence type="ECO:0000256" key="3">
    <source>
        <dbReference type="SAM" id="Phobius"/>
    </source>
</evidence>
<feature type="domain" description="Antistasin-like" evidence="6">
    <location>
        <begin position="171"/>
        <end position="197"/>
    </location>
</feature>
<dbReference type="RefSeq" id="XP_032454445.1">
    <property type="nucleotide sequence ID" value="XM_032598554.1"/>
</dbReference>
<proteinExistence type="predicted"/>
<feature type="transmembrane region" description="Helical" evidence="3">
    <location>
        <begin position="209"/>
        <end position="230"/>
    </location>
</feature>
<keyword evidence="2" id="KW-0677">Repeat</keyword>
<evidence type="ECO:0008006" key="9">
    <source>
        <dbReference type="Google" id="ProtNLM"/>
    </source>
</evidence>
<dbReference type="GeneID" id="100677936"/>
<keyword evidence="3" id="KW-0472">Membrane</keyword>
<dbReference type="PROSITE" id="PS51252">
    <property type="entry name" value="ANTISTASIN"/>
    <property type="match status" value="1"/>
</dbReference>
<evidence type="ECO:0000259" key="6">
    <source>
        <dbReference type="PROSITE" id="PS51252"/>
    </source>
</evidence>
<dbReference type="EnsemblMetazoa" id="XM_032598556">
    <property type="protein sequence ID" value="XP_032454447"/>
    <property type="gene ID" value="LOC100677936"/>
</dbReference>
<name>A0A7M7QY29_NASVI</name>
<sequence length="279" mass="30615">MRRGIALLLFCLLATTRAAESNGVSCPEDSVPGDDGECKCVSPVTMPCPRHKCQAGQKAVQVRDADPERPGSCCPLYECRSQEDVIMMIPEDSGNVHCRDESGHPRELGEHWQSDDFCTNCTCEVGGPHCQSVMCRGCDHPLPPAAGECCPRCGSPPVATSDRNASLDTGCRALRDCKLRCEFGLDVDRDGCTFCRCRNRPQAADESRGWGTIQIVLVVVLALLCVLLMVHLVHSRFRARLAPSEADFAGYPQQYYKCVPVYEGHHVPVLRHAEKIVSL</sequence>
<keyword evidence="8" id="KW-1185">Reference proteome</keyword>
<keyword evidence="3" id="KW-1133">Transmembrane helix</keyword>
<dbReference type="EnsemblMetazoa" id="XM_032598554">
    <property type="protein sequence ID" value="XP_032454445"/>
    <property type="gene ID" value="LOC100677936"/>
</dbReference>
<dbReference type="GO" id="GO:0005886">
    <property type="term" value="C:plasma membrane"/>
    <property type="evidence" value="ECO:0007669"/>
    <property type="project" value="TreeGrafter"/>
</dbReference>
<dbReference type="AlphaFoldDB" id="A0A7M7QY29"/>
<dbReference type="RefSeq" id="XP_032454446.1">
    <property type="nucleotide sequence ID" value="XM_032598555.1"/>
</dbReference>
<dbReference type="Proteomes" id="UP000002358">
    <property type="component" value="Chromosome 3"/>
</dbReference>